<sequence>MRHPPGGTGERADRSGGVQGQNAYEATFLEIDAEGTRARLRAADAERGFGHASSRV</sequence>
<reference evidence="2" key="1">
    <citation type="submission" date="2020-09" db="EMBL/GenBank/DDBJ databases">
        <title>Secondary metabolite and genome analysis of marine Streptomyces chumphonensis KK1-2T.</title>
        <authorList>
            <person name="Phongsopitanun W."/>
            <person name="Kanchanasin P."/>
            <person name="Pittayakhajonwut P."/>
            <person name="Suwanborirux K."/>
            <person name="Tanasupawat S."/>
        </authorList>
    </citation>
    <scope>NUCLEOTIDE SEQUENCE</scope>
    <source>
        <strain evidence="2">KK1-2</strain>
    </source>
</reference>
<organism evidence="2 3">
    <name type="scientific">Streptomyces chumphonensis</name>
    <dbReference type="NCBI Taxonomy" id="1214925"/>
    <lineage>
        <taxon>Bacteria</taxon>
        <taxon>Bacillati</taxon>
        <taxon>Actinomycetota</taxon>
        <taxon>Actinomycetes</taxon>
        <taxon>Kitasatosporales</taxon>
        <taxon>Streptomycetaceae</taxon>
        <taxon>Streptomyces</taxon>
    </lineage>
</organism>
<name>A0A927F2B3_9ACTN</name>
<comment type="caution">
    <text evidence="2">The sequence shown here is derived from an EMBL/GenBank/DDBJ whole genome shotgun (WGS) entry which is preliminary data.</text>
</comment>
<evidence type="ECO:0000313" key="2">
    <source>
        <dbReference type="EMBL" id="MBD3933710.1"/>
    </source>
</evidence>
<dbReference type="EMBL" id="JACXYU010000011">
    <property type="protein sequence ID" value="MBD3933710.1"/>
    <property type="molecule type" value="Genomic_DNA"/>
</dbReference>
<keyword evidence="3" id="KW-1185">Reference proteome</keyword>
<evidence type="ECO:0000256" key="1">
    <source>
        <dbReference type="SAM" id="MobiDB-lite"/>
    </source>
</evidence>
<protein>
    <submittedName>
        <fullName evidence="2">Uncharacterized protein</fullName>
    </submittedName>
</protein>
<dbReference type="Proteomes" id="UP000632289">
    <property type="component" value="Unassembled WGS sequence"/>
</dbReference>
<feature type="region of interest" description="Disordered" evidence="1">
    <location>
        <begin position="1"/>
        <end position="23"/>
    </location>
</feature>
<proteinExistence type="predicted"/>
<accession>A0A927F2B3</accession>
<dbReference type="AlphaFoldDB" id="A0A927F2B3"/>
<gene>
    <name evidence="2" type="ORF">IF129_19395</name>
</gene>
<dbReference type="RefSeq" id="WP_191211002.1">
    <property type="nucleotide sequence ID" value="NZ_BAABKL010000033.1"/>
</dbReference>
<evidence type="ECO:0000313" key="3">
    <source>
        <dbReference type="Proteomes" id="UP000632289"/>
    </source>
</evidence>